<dbReference type="Proteomes" id="UP001630127">
    <property type="component" value="Unassembled WGS sequence"/>
</dbReference>
<dbReference type="Pfam" id="PF26130">
    <property type="entry name" value="PB1-like"/>
    <property type="match status" value="1"/>
</dbReference>
<evidence type="ECO:0000313" key="3">
    <source>
        <dbReference type="EMBL" id="KAL3525266.1"/>
    </source>
</evidence>
<dbReference type="EMBL" id="JBJUIK010000006">
    <property type="protein sequence ID" value="KAL3525266.1"/>
    <property type="molecule type" value="Genomic_DNA"/>
</dbReference>
<keyword evidence="4" id="KW-1185">Reference proteome</keyword>
<gene>
    <name evidence="3" type="ORF">ACH5RR_013638</name>
</gene>
<feature type="compositionally biased region" description="Basic residues" evidence="1">
    <location>
        <begin position="195"/>
        <end position="209"/>
    </location>
</feature>
<proteinExistence type="predicted"/>
<feature type="region of interest" description="Disordered" evidence="1">
    <location>
        <begin position="370"/>
        <end position="400"/>
    </location>
</feature>
<comment type="caution">
    <text evidence="3">The sequence shown here is derived from an EMBL/GenBank/DDBJ whole genome shotgun (WGS) entry which is preliminary data.</text>
</comment>
<feature type="compositionally biased region" description="Polar residues" evidence="1">
    <location>
        <begin position="262"/>
        <end position="272"/>
    </location>
</feature>
<dbReference type="PANTHER" id="PTHR31973:SF199">
    <property type="entry name" value="SWIM-TYPE DOMAIN-CONTAINING PROTEIN"/>
    <property type="match status" value="1"/>
</dbReference>
<feature type="region of interest" description="Disordered" evidence="1">
    <location>
        <begin position="240"/>
        <end position="312"/>
    </location>
</feature>
<evidence type="ECO:0000256" key="1">
    <source>
        <dbReference type="SAM" id="MobiDB-lite"/>
    </source>
</evidence>
<feature type="compositionally biased region" description="Polar residues" evidence="1">
    <location>
        <begin position="285"/>
        <end position="302"/>
    </location>
</feature>
<organism evidence="3 4">
    <name type="scientific">Cinchona calisaya</name>
    <dbReference type="NCBI Taxonomy" id="153742"/>
    <lineage>
        <taxon>Eukaryota</taxon>
        <taxon>Viridiplantae</taxon>
        <taxon>Streptophyta</taxon>
        <taxon>Embryophyta</taxon>
        <taxon>Tracheophyta</taxon>
        <taxon>Spermatophyta</taxon>
        <taxon>Magnoliopsida</taxon>
        <taxon>eudicotyledons</taxon>
        <taxon>Gunneridae</taxon>
        <taxon>Pentapetalae</taxon>
        <taxon>asterids</taxon>
        <taxon>lamiids</taxon>
        <taxon>Gentianales</taxon>
        <taxon>Rubiaceae</taxon>
        <taxon>Cinchonoideae</taxon>
        <taxon>Cinchoneae</taxon>
        <taxon>Cinchona</taxon>
    </lineage>
</organism>
<evidence type="ECO:0000313" key="4">
    <source>
        <dbReference type="Proteomes" id="UP001630127"/>
    </source>
</evidence>
<feature type="region of interest" description="Disordered" evidence="1">
    <location>
        <begin position="195"/>
        <end position="224"/>
    </location>
</feature>
<protein>
    <recommendedName>
        <fullName evidence="2">PB1-like domain-containing protein</fullName>
    </recommendedName>
</protein>
<name>A0ABD3A2U6_9GENT</name>
<feature type="domain" description="PB1-like" evidence="2">
    <location>
        <begin position="50"/>
        <end position="142"/>
    </location>
</feature>
<reference evidence="3 4" key="1">
    <citation type="submission" date="2024-11" db="EMBL/GenBank/DDBJ databases">
        <title>A near-complete genome assembly of Cinchona calisaya.</title>
        <authorList>
            <person name="Lian D.C."/>
            <person name="Zhao X.W."/>
            <person name="Wei L."/>
        </authorList>
    </citation>
    <scope>NUCLEOTIDE SEQUENCE [LARGE SCALE GENOMIC DNA]</scope>
    <source>
        <tissue evidence="3">Nenye</tissue>
    </source>
</reference>
<dbReference type="InterPro" id="IPR058594">
    <property type="entry name" value="PB1-like_dom_pln"/>
</dbReference>
<sequence>MGWQECTGITGWVGWMRFERLCSGCEKDPTVNGHRRAPKWGIKSETSGTKKISLRIHYGGEFKGSLLNEYSGANVVMVKFSDTEKLALCSLDKIAKKIGLDELFVGYYYLIPGKKMKDGLVYMLSENDVDELAKHGRATRLVDVFFMYKKTYFLGPSTSNDRVPKICEVPKASERGTQVEEVGIVGHHGVKNYRLKSMVGKKKSPRKNRNGTNINNDLQLEDVDEPINENVMSSEVGLFTADGKTTKETNATTQPELEPDFNGTNQQPQPESNVDARSKSGPDFNENNLQKGPETNTATQSEPEGDINGANQQQKFGINDNAATGSSIHKRVQANKERRADWHDIASMFMPTSKLDGIGRGIEDSEIEGELTDSDELNSNSSGHEENETKPPKFPRFKASTDMHDPQFKLQMVFATSEEFKKACKSHGVSELQDKVHIDLNVNITRNQAYKTKKKVKQLIDREYTDQYSRLWDYCAEVMRANPGSNVFMTITEDENGDDKFERLYVCLEAIKKGFLAGCRRIVDLMDVT</sequence>
<accession>A0ABD3A2U6</accession>
<evidence type="ECO:0000259" key="2">
    <source>
        <dbReference type="Pfam" id="PF26130"/>
    </source>
</evidence>
<dbReference type="PANTHER" id="PTHR31973">
    <property type="entry name" value="POLYPROTEIN, PUTATIVE-RELATED"/>
    <property type="match status" value="1"/>
</dbReference>
<dbReference type="AlphaFoldDB" id="A0ABD3A2U6"/>